<sequence length="87" mass="9615">MLDANELNPMEESCQAVKEQQLNTIVPNSTSNASDLSQRGAEIPTEGRARKPPAWMKDYVTSDDLTNEDAINFAMFAGAYQVTYNQA</sequence>
<name>A0A371ICP1_MUCPR</name>
<dbReference type="EMBL" id="QJKJ01000402">
    <property type="protein sequence ID" value="RDY12811.1"/>
    <property type="molecule type" value="Genomic_DNA"/>
</dbReference>
<feature type="region of interest" description="Disordered" evidence="1">
    <location>
        <begin position="26"/>
        <end position="50"/>
    </location>
</feature>
<proteinExistence type="predicted"/>
<evidence type="ECO:0000256" key="1">
    <source>
        <dbReference type="SAM" id="MobiDB-lite"/>
    </source>
</evidence>
<feature type="non-terminal residue" evidence="2">
    <location>
        <position position="1"/>
    </location>
</feature>
<comment type="caution">
    <text evidence="2">The sequence shown here is derived from an EMBL/GenBank/DDBJ whole genome shotgun (WGS) entry which is preliminary data.</text>
</comment>
<accession>A0A371ICP1</accession>
<evidence type="ECO:0000313" key="2">
    <source>
        <dbReference type="EMBL" id="RDY12811.1"/>
    </source>
</evidence>
<dbReference type="AlphaFoldDB" id="A0A371ICP1"/>
<organism evidence="2 3">
    <name type="scientific">Mucuna pruriens</name>
    <name type="common">Velvet bean</name>
    <name type="synonym">Dolichos pruriens</name>
    <dbReference type="NCBI Taxonomy" id="157652"/>
    <lineage>
        <taxon>Eukaryota</taxon>
        <taxon>Viridiplantae</taxon>
        <taxon>Streptophyta</taxon>
        <taxon>Embryophyta</taxon>
        <taxon>Tracheophyta</taxon>
        <taxon>Spermatophyta</taxon>
        <taxon>Magnoliopsida</taxon>
        <taxon>eudicotyledons</taxon>
        <taxon>Gunneridae</taxon>
        <taxon>Pentapetalae</taxon>
        <taxon>rosids</taxon>
        <taxon>fabids</taxon>
        <taxon>Fabales</taxon>
        <taxon>Fabaceae</taxon>
        <taxon>Papilionoideae</taxon>
        <taxon>50 kb inversion clade</taxon>
        <taxon>NPAAA clade</taxon>
        <taxon>indigoferoid/millettioid clade</taxon>
        <taxon>Phaseoleae</taxon>
        <taxon>Mucuna</taxon>
    </lineage>
</organism>
<dbReference type="Proteomes" id="UP000257109">
    <property type="component" value="Unassembled WGS sequence"/>
</dbReference>
<gene>
    <name evidence="2" type="ORF">CR513_02348</name>
</gene>
<feature type="compositionally biased region" description="Polar residues" evidence="1">
    <location>
        <begin position="26"/>
        <end position="37"/>
    </location>
</feature>
<protein>
    <submittedName>
        <fullName evidence="2">Uncharacterized protein</fullName>
    </submittedName>
</protein>
<evidence type="ECO:0000313" key="3">
    <source>
        <dbReference type="Proteomes" id="UP000257109"/>
    </source>
</evidence>
<reference evidence="2" key="1">
    <citation type="submission" date="2018-05" db="EMBL/GenBank/DDBJ databases">
        <title>Draft genome of Mucuna pruriens seed.</title>
        <authorList>
            <person name="Nnadi N.E."/>
            <person name="Vos R."/>
            <person name="Hasami M.H."/>
            <person name="Devisetty U.K."/>
            <person name="Aguiy J.C."/>
        </authorList>
    </citation>
    <scope>NUCLEOTIDE SEQUENCE [LARGE SCALE GENOMIC DNA]</scope>
    <source>
        <strain evidence="2">JCA_2017</strain>
    </source>
</reference>
<keyword evidence="3" id="KW-1185">Reference proteome</keyword>